<protein>
    <submittedName>
        <fullName evidence="6">Transcriptional regulator, TetR family</fullName>
    </submittedName>
</protein>
<keyword evidence="7" id="KW-1185">Reference proteome</keyword>
<dbReference type="STRING" id="145857.GA0070616_5301"/>
<dbReference type="InterPro" id="IPR036271">
    <property type="entry name" value="Tet_transcr_reg_TetR-rel_C_sf"/>
</dbReference>
<dbReference type="InterPro" id="IPR009057">
    <property type="entry name" value="Homeodomain-like_sf"/>
</dbReference>
<keyword evidence="3" id="KW-0804">Transcription</keyword>
<sequence>MTPEAVTRKGRPDRPLTITEQARRAQLVRVTIDLVARHGHAGTSLARIAEAADLSKAAVLYHFPSKDAVVRAAYATVIEALTTAVGAAVAQRDGAAALEAYVRSLVGHLRTHPDHARMIIEAISGEAGGDDGPRATSRQRSVADLIEAARSAGDYREQTDPDLLAVLLNGAIDAIVAEQLARPEFDSARAADELVDLVNRAYRNPPR</sequence>
<dbReference type="Gene3D" id="1.10.357.10">
    <property type="entry name" value="Tetracycline Repressor, domain 2"/>
    <property type="match status" value="1"/>
</dbReference>
<dbReference type="PANTHER" id="PTHR30055:SF234">
    <property type="entry name" value="HTH-TYPE TRANSCRIPTIONAL REGULATOR BETI"/>
    <property type="match status" value="1"/>
</dbReference>
<dbReference type="Gene3D" id="1.10.10.60">
    <property type="entry name" value="Homeodomain-like"/>
    <property type="match status" value="1"/>
</dbReference>
<dbReference type="EMBL" id="FMHT01000003">
    <property type="protein sequence ID" value="SCL35723.1"/>
    <property type="molecule type" value="Genomic_DNA"/>
</dbReference>
<organism evidence="6 7">
    <name type="scientific">Micromonospora nigra</name>
    <dbReference type="NCBI Taxonomy" id="145857"/>
    <lineage>
        <taxon>Bacteria</taxon>
        <taxon>Bacillati</taxon>
        <taxon>Actinomycetota</taxon>
        <taxon>Actinomycetes</taxon>
        <taxon>Micromonosporales</taxon>
        <taxon>Micromonosporaceae</taxon>
        <taxon>Micromonospora</taxon>
    </lineage>
</organism>
<feature type="DNA-binding region" description="H-T-H motif" evidence="4">
    <location>
        <begin position="44"/>
        <end position="63"/>
    </location>
</feature>
<dbReference type="SUPFAM" id="SSF46689">
    <property type="entry name" value="Homeodomain-like"/>
    <property type="match status" value="1"/>
</dbReference>
<dbReference type="GO" id="GO:0003700">
    <property type="term" value="F:DNA-binding transcription factor activity"/>
    <property type="evidence" value="ECO:0007669"/>
    <property type="project" value="TreeGrafter"/>
</dbReference>
<reference evidence="6 7" key="1">
    <citation type="submission" date="2016-06" db="EMBL/GenBank/DDBJ databases">
        <authorList>
            <person name="Kjaerup R.B."/>
            <person name="Dalgaard T.S."/>
            <person name="Juul-Madsen H.R."/>
        </authorList>
    </citation>
    <scope>NUCLEOTIDE SEQUENCE [LARGE SCALE GENOMIC DNA]</scope>
    <source>
        <strain evidence="6 7">DSM 43818</strain>
    </source>
</reference>
<evidence type="ECO:0000259" key="5">
    <source>
        <dbReference type="PROSITE" id="PS50977"/>
    </source>
</evidence>
<dbReference type="SUPFAM" id="SSF48498">
    <property type="entry name" value="Tetracyclin repressor-like, C-terminal domain"/>
    <property type="match status" value="1"/>
</dbReference>
<dbReference type="Pfam" id="PF00440">
    <property type="entry name" value="TetR_N"/>
    <property type="match status" value="1"/>
</dbReference>
<dbReference type="InterPro" id="IPR050109">
    <property type="entry name" value="HTH-type_TetR-like_transc_reg"/>
</dbReference>
<evidence type="ECO:0000256" key="1">
    <source>
        <dbReference type="ARBA" id="ARBA00023015"/>
    </source>
</evidence>
<keyword evidence="2 4" id="KW-0238">DNA-binding</keyword>
<evidence type="ECO:0000256" key="4">
    <source>
        <dbReference type="PROSITE-ProRule" id="PRU00335"/>
    </source>
</evidence>
<evidence type="ECO:0000313" key="7">
    <source>
        <dbReference type="Proteomes" id="UP000199699"/>
    </source>
</evidence>
<dbReference type="InterPro" id="IPR001647">
    <property type="entry name" value="HTH_TetR"/>
</dbReference>
<proteinExistence type="predicted"/>
<evidence type="ECO:0000256" key="2">
    <source>
        <dbReference type="ARBA" id="ARBA00023125"/>
    </source>
</evidence>
<keyword evidence="1" id="KW-0805">Transcription regulation</keyword>
<gene>
    <name evidence="6" type="ORF">GA0070616_5301</name>
</gene>
<dbReference type="RefSeq" id="WP_091088821.1">
    <property type="nucleotide sequence ID" value="NZ_FMHT01000003.1"/>
</dbReference>
<dbReference type="OrthoDB" id="9806334at2"/>
<dbReference type="AlphaFoldDB" id="A0A1C6T2F1"/>
<dbReference type="GO" id="GO:0000976">
    <property type="term" value="F:transcription cis-regulatory region binding"/>
    <property type="evidence" value="ECO:0007669"/>
    <property type="project" value="TreeGrafter"/>
</dbReference>
<feature type="domain" description="HTH tetR-type" evidence="5">
    <location>
        <begin position="21"/>
        <end position="81"/>
    </location>
</feature>
<evidence type="ECO:0000313" key="6">
    <source>
        <dbReference type="EMBL" id="SCL35723.1"/>
    </source>
</evidence>
<accession>A0A1C6T2F1</accession>
<dbReference type="PRINTS" id="PR00455">
    <property type="entry name" value="HTHTETR"/>
</dbReference>
<dbReference type="PANTHER" id="PTHR30055">
    <property type="entry name" value="HTH-TYPE TRANSCRIPTIONAL REGULATOR RUTR"/>
    <property type="match status" value="1"/>
</dbReference>
<evidence type="ECO:0000256" key="3">
    <source>
        <dbReference type="ARBA" id="ARBA00023163"/>
    </source>
</evidence>
<dbReference type="Proteomes" id="UP000199699">
    <property type="component" value="Unassembled WGS sequence"/>
</dbReference>
<name>A0A1C6T2F1_9ACTN</name>
<dbReference type="PROSITE" id="PS50977">
    <property type="entry name" value="HTH_TETR_2"/>
    <property type="match status" value="1"/>
</dbReference>